<organism evidence="3 4">
    <name type="scientific">Chryseobacterium vrystaatense</name>
    <dbReference type="NCBI Taxonomy" id="307480"/>
    <lineage>
        <taxon>Bacteria</taxon>
        <taxon>Pseudomonadati</taxon>
        <taxon>Bacteroidota</taxon>
        <taxon>Flavobacteriia</taxon>
        <taxon>Flavobacteriales</taxon>
        <taxon>Weeksellaceae</taxon>
        <taxon>Chryseobacterium group</taxon>
        <taxon>Chryseobacterium</taxon>
    </lineage>
</organism>
<feature type="signal peptide" evidence="2">
    <location>
        <begin position="1"/>
        <end position="20"/>
    </location>
</feature>
<sequence>MNKIFISTIIFLSLSVPVSAQKTQDQINKAYAEQYRKINTNPRLSGPEKARLKKQLALKQDQENRVFDEAYKKKYGSSKDQRKRMVEDKMGLLEKKYEQDKKRIENNPVLGKDQKKAHKEALKKKYESQKALLKKEKNNI</sequence>
<evidence type="ECO:0000256" key="1">
    <source>
        <dbReference type="SAM" id="MobiDB-lite"/>
    </source>
</evidence>
<dbReference type="RefSeq" id="WP_073174842.1">
    <property type="nucleotide sequence ID" value="NZ_FQVE01000004.1"/>
</dbReference>
<feature type="chain" id="PRO_5009910819" description="DUF4890 domain-containing protein" evidence="2">
    <location>
        <begin position="21"/>
        <end position="140"/>
    </location>
</feature>
<evidence type="ECO:0000313" key="3">
    <source>
        <dbReference type="EMBL" id="SHG16114.1"/>
    </source>
</evidence>
<evidence type="ECO:0008006" key="5">
    <source>
        <dbReference type="Google" id="ProtNLM"/>
    </source>
</evidence>
<evidence type="ECO:0000313" key="4">
    <source>
        <dbReference type="Proteomes" id="UP000184108"/>
    </source>
</evidence>
<name>A0A1M5HJH8_9FLAO</name>
<feature type="compositionally biased region" description="Basic and acidic residues" evidence="1">
    <location>
        <begin position="119"/>
        <end position="140"/>
    </location>
</feature>
<keyword evidence="2" id="KW-0732">Signal</keyword>
<protein>
    <recommendedName>
        <fullName evidence="5">DUF4890 domain-containing protein</fullName>
    </recommendedName>
</protein>
<dbReference type="EMBL" id="FQVE01000004">
    <property type="protein sequence ID" value="SHG16114.1"/>
    <property type="molecule type" value="Genomic_DNA"/>
</dbReference>
<feature type="compositionally biased region" description="Basic and acidic residues" evidence="1">
    <location>
        <begin position="96"/>
        <end position="105"/>
    </location>
</feature>
<feature type="region of interest" description="Disordered" evidence="1">
    <location>
        <begin position="96"/>
        <end position="140"/>
    </location>
</feature>
<accession>A0A1M5HJH8</accession>
<dbReference type="AlphaFoldDB" id="A0A1M5HJH8"/>
<reference evidence="4" key="1">
    <citation type="submission" date="2016-11" db="EMBL/GenBank/DDBJ databases">
        <authorList>
            <person name="Varghese N."/>
            <person name="Submissions S."/>
        </authorList>
    </citation>
    <scope>NUCLEOTIDE SEQUENCE [LARGE SCALE GENOMIC DNA]</scope>
    <source>
        <strain evidence="4">YR203</strain>
    </source>
</reference>
<proteinExistence type="predicted"/>
<dbReference type="Proteomes" id="UP000184108">
    <property type="component" value="Unassembled WGS sequence"/>
</dbReference>
<evidence type="ECO:0000256" key="2">
    <source>
        <dbReference type="SAM" id="SignalP"/>
    </source>
</evidence>
<gene>
    <name evidence="3" type="ORF">SAMN02787073_3722</name>
</gene>